<evidence type="ECO:0000313" key="2">
    <source>
        <dbReference type="EMBL" id="KNZ60282.1"/>
    </source>
</evidence>
<reference evidence="2 3" key="1">
    <citation type="submission" date="2015-08" db="EMBL/GenBank/DDBJ databases">
        <title>Next Generation Sequencing and Analysis of the Genome of Puccinia sorghi L Schw, the Causal Agent of Maize Common Rust.</title>
        <authorList>
            <person name="Rochi L."/>
            <person name="Burguener G."/>
            <person name="Darino M."/>
            <person name="Turjanski A."/>
            <person name="Kreff E."/>
            <person name="Dieguez M.J."/>
            <person name="Sacco F."/>
        </authorList>
    </citation>
    <scope>NUCLEOTIDE SEQUENCE [LARGE SCALE GENOMIC DNA]</scope>
    <source>
        <strain evidence="2 3">RO10H11247</strain>
    </source>
</reference>
<comment type="caution">
    <text evidence="2">The sequence shown here is derived from an EMBL/GenBank/DDBJ whole genome shotgun (WGS) entry which is preliminary data.</text>
</comment>
<dbReference type="Proteomes" id="UP000037035">
    <property type="component" value="Unassembled WGS sequence"/>
</dbReference>
<gene>
    <name evidence="2" type="ORF">VP01_157g1</name>
</gene>
<evidence type="ECO:0000256" key="1">
    <source>
        <dbReference type="SAM" id="MobiDB-lite"/>
    </source>
</evidence>
<evidence type="ECO:0000313" key="3">
    <source>
        <dbReference type="Proteomes" id="UP000037035"/>
    </source>
</evidence>
<organism evidence="2 3">
    <name type="scientific">Puccinia sorghi</name>
    <dbReference type="NCBI Taxonomy" id="27349"/>
    <lineage>
        <taxon>Eukaryota</taxon>
        <taxon>Fungi</taxon>
        <taxon>Dikarya</taxon>
        <taxon>Basidiomycota</taxon>
        <taxon>Pucciniomycotina</taxon>
        <taxon>Pucciniomycetes</taxon>
        <taxon>Pucciniales</taxon>
        <taxon>Pucciniaceae</taxon>
        <taxon>Puccinia</taxon>
    </lineage>
</organism>
<name>A0A0L6VI85_9BASI</name>
<dbReference type="EMBL" id="LAVV01006370">
    <property type="protein sequence ID" value="KNZ60282.1"/>
    <property type="molecule type" value="Genomic_DNA"/>
</dbReference>
<sequence length="106" mass="11966">MSCSPTTWDPIPPNPHSLPAHSHRGLLAVGRGNGDIELWLWLNNHHHHSPSSQKLAHYHRKKIGPSSSSHQAWALYRTLPGHLPSKPTTKHPKQSKVEHLVFTHHC</sequence>
<keyword evidence="3" id="KW-1185">Reference proteome</keyword>
<dbReference type="STRING" id="27349.A0A0L6VI85"/>
<accession>A0A0L6VI85</accession>
<protein>
    <submittedName>
        <fullName evidence="2">Uncharacterized protein</fullName>
    </submittedName>
</protein>
<dbReference type="VEuPathDB" id="FungiDB:VP01_157g1"/>
<feature type="region of interest" description="Disordered" evidence="1">
    <location>
        <begin position="1"/>
        <end position="22"/>
    </location>
</feature>
<proteinExistence type="predicted"/>
<dbReference type="AlphaFoldDB" id="A0A0L6VI85"/>